<organism evidence="3 4">
    <name type="scientific">Syncephalastrum racemosum</name>
    <name type="common">Filamentous fungus</name>
    <dbReference type="NCBI Taxonomy" id="13706"/>
    <lineage>
        <taxon>Eukaryota</taxon>
        <taxon>Fungi</taxon>
        <taxon>Fungi incertae sedis</taxon>
        <taxon>Mucoromycota</taxon>
        <taxon>Mucoromycotina</taxon>
        <taxon>Mucoromycetes</taxon>
        <taxon>Mucorales</taxon>
        <taxon>Syncephalastraceae</taxon>
        <taxon>Syncephalastrum</taxon>
    </lineage>
</organism>
<comment type="caution">
    <text evidence="3">The sequence shown here is derived from an EMBL/GenBank/DDBJ whole genome shotgun (WGS) entry which is preliminary data.</text>
</comment>
<evidence type="ECO:0000256" key="1">
    <source>
        <dbReference type="SAM" id="MobiDB-lite"/>
    </source>
</evidence>
<dbReference type="InterPro" id="IPR037485">
    <property type="entry name" value="PEX22"/>
</dbReference>
<evidence type="ECO:0000313" key="4">
    <source>
        <dbReference type="Proteomes" id="UP000242180"/>
    </source>
</evidence>
<evidence type="ECO:0000313" key="3">
    <source>
        <dbReference type="EMBL" id="ORY96477.1"/>
    </source>
</evidence>
<dbReference type="PANTHER" id="PTHR34126:SF1">
    <property type="entry name" value="PEROXISOME BIOGENESIS PROTEIN 22"/>
    <property type="match status" value="1"/>
</dbReference>
<feature type="compositionally biased region" description="Polar residues" evidence="1">
    <location>
        <begin position="60"/>
        <end position="72"/>
    </location>
</feature>
<dbReference type="AlphaFoldDB" id="A0A1X2HCG6"/>
<dbReference type="OrthoDB" id="77656at2759"/>
<keyword evidence="4" id="KW-1185">Reference proteome</keyword>
<feature type="transmembrane region" description="Helical" evidence="2">
    <location>
        <begin position="13"/>
        <end position="35"/>
    </location>
</feature>
<dbReference type="Proteomes" id="UP000242180">
    <property type="component" value="Unassembled WGS sequence"/>
</dbReference>
<proteinExistence type="predicted"/>
<evidence type="ECO:0008006" key="5">
    <source>
        <dbReference type="Google" id="ProtNLM"/>
    </source>
</evidence>
<reference evidence="3 4" key="1">
    <citation type="submission" date="2016-07" db="EMBL/GenBank/DDBJ databases">
        <title>Pervasive Adenine N6-methylation of Active Genes in Fungi.</title>
        <authorList>
            <consortium name="DOE Joint Genome Institute"/>
            <person name="Mondo S.J."/>
            <person name="Dannebaum R.O."/>
            <person name="Kuo R.C."/>
            <person name="Labutti K."/>
            <person name="Haridas S."/>
            <person name="Kuo A."/>
            <person name="Salamov A."/>
            <person name="Ahrendt S.R."/>
            <person name="Lipzen A."/>
            <person name="Sullivan W."/>
            <person name="Andreopoulos W.B."/>
            <person name="Clum A."/>
            <person name="Lindquist E."/>
            <person name="Daum C."/>
            <person name="Ramamoorthy G.K."/>
            <person name="Gryganskyi A."/>
            <person name="Culley D."/>
            <person name="Magnuson J.K."/>
            <person name="James T.Y."/>
            <person name="O'Malley M.A."/>
            <person name="Stajich J.E."/>
            <person name="Spatafora J.W."/>
            <person name="Visel A."/>
            <person name="Grigoriev I.V."/>
        </authorList>
    </citation>
    <scope>NUCLEOTIDE SEQUENCE [LARGE SCALE GENOMIC DNA]</scope>
    <source>
        <strain evidence="3 4">NRRL 2496</strain>
    </source>
</reference>
<sequence>MSSTTVSRRFPSWLLRLVGYSSLAAAIVSLALYWYRHYGSKRRPPPRAEGGGSSLRRTDSSLNEAQQQQPRSSPGPAKPANNGWGARLLGGVVGGSSKVKRKRITVSLKNVVFWNPSSDVNSPNHAFHENAAAVMDALAKVHELYLIVHLNSEEEQQQVTHLLEKSGLLASVDSRKILYCSTEEGKIHMIRHIEPHIHVEGGWELDDGEDIVRKLRPFVQKVIWVITRRRRSSFNQAKLKASDQGILASNVELAEKLVETSLAREAGFVVAEDEQS</sequence>
<name>A0A1X2HCG6_SYNRA</name>
<keyword evidence="2" id="KW-1133">Transmembrane helix</keyword>
<evidence type="ECO:0000256" key="2">
    <source>
        <dbReference type="SAM" id="Phobius"/>
    </source>
</evidence>
<dbReference type="OMA" id="VERMIWI"/>
<gene>
    <name evidence="3" type="ORF">BCR43DRAFT_458136</name>
</gene>
<feature type="region of interest" description="Disordered" evidence="1">
    <location>
        <begin position="42"/>
        <end position="82"/>
    </location>
</feature>
<dbReference type="InParanoid" id="A0A1X2HCG6"/>
<dbReference type="GO" id="GO:0007031">
    <property type="term" value="P:peroxisome organization"/>
    <property type="evidence" value="ECO:0007669"/>
    <property type="project" value="InterPro"/>
</dbReference>
<dbReference type="PANTHER" id="PTHR34126">
    <property type="entry name" value="PEROXISOME BIOGENESIS PROTEIN 22"/>
    <property type="match status" value="1"/>
</dbReference>
<keyword evidence="2" id="KW-0812">Transmembrane</keyword>
<accession>A0A1X2HCG6</accession>
<protein>
    <recommendedName>
        <fullName evidence="5">Peroxisome assembly protein 22</fullName>
    </recommendedName>
</protein>
<dbReference type="EMBL" id="MCGN01000005">
    <property type="protein sequence ID" value="ORY96477.1"/>
    <property type="molecule type" value="Genomic_DNA"/>
</dbReference>
<dbReference type="Pfam" id="PF22978">
    <property type="entry name" value="HAD_Pex22"/>
    <property type="match status" value="1"/>
</dbReference>
<keyword evidence="2" id="KW-0472">Membrane</keyword>